<protein>
    <submittedName>
        <fullName evidence="2">Uncharacterized protein LOC136075050</fullName>
    </submittedName>
</protein>
<accession>A0ABM4B3E3</accession>
<reference evidence="2" key="2">
    <citation type="submission" date="2025-08" db="UniProtKB">
        <authorList>
            <consortium name="RefSeq"/>
        </authorList>
    </citation>
    <scope>IDENTIFICATION</scope>
</reference>
<keyword evidence="1" id="KW-1185">Reference proteome</keyword>
<dbReference type="PANTHER" id="PTHR33480:SF1">
    <property type="entry name" value="TYR RECOMBINASE DOMAIN-CONTAINING PROTEIN"/>
    <property type="match status" value="1"/>
</dbReference>
<organism evidence="1 2">
    <name type="scientific">Hydra vulgaris</name>
    <name type="common">Hydra</name>
    <name type="synonym">Hydra attenuata</name>
    <dbReference type="NCBI Taxonomy" id="6087"/>
    <lineage>
        <taxon>Eukaryota</taxon>
        <taxon>Metazoa</taxon>
        <taxon>Cnidaria</taxon>
        <taxon>Hydrozoa</taxon>
        <taxon>Hydroidolina</taxon>
        <taxon>Anthoathecata</taxon>
        <taxon>Aplanulata</taxon>
        <taxon>Hydridae</taxon>
        <taxon>Hydra</taxon>
    </lineage>
</organism>
<dbReference type="RefSeq" id="XP_065643353.1">
    <property type="nucleotide sequence ID" value="XM_065787281.1"/>
</dbReference>
<sequence>MESEDSIVFDDLNISEEIVGDSDCGSDNCESLKYVTKISSLHIKDVNLHDEYIDYKIEEKFPESEEEYFDFFLEKVFDAESLKIPAMKKVDDCIGVQKVDDCNGEGFVMKEVEYKEKLIGKRLSDNKRPSRLCIFCGQMKQKLNRHLKIKHGKEPLVIEAVNHPKLVSKKLFAKIRREGILMYNKSQASTDNPIYQREKSGTKWKNLMRCSACNSFISKKFFTRHAQKCSLSTINAVEPIPVSTESLDIPKSLDLDPGFLKNVLGKIRNDEIGKLCCTDENIVYIGSKLYWKLHKKEDKAAEVFRSVRGDMRRLANCYNIFKQLDVIHALYFNSLNMFNRSNFEQLSEAIVLYTKREDLSLKAGLKQNLYYLIKKSATLVQYSFYSRKKDDEAAEISKFIQSFKGWQDYLFGDATYHLNKKRQINLRNSSRLPQKDDLLIVKNHVIELMSSICSKFHFKDESSYKNLRNAACERITLLNGRRGGEPARILLADWLQGEND</sequence>
<dbReference type="PANTHER" id="PTHR33480">
    <property type="entry name" value="SET DOMAIN-CONTAINING PROTEIN-RELATED"/>
    <property type="match status" value="1"/>
</dbReference>
<name>A0ABM4B3E3_HYDVU</name>
<gene>
    <name evidence="2" type="primary">LOC136075050</name>
</gene>
<proteinExistence type="predicted"/>
<reference evidence="1" key="1">
    <citation type="submission" date="2025-05" db="UniProtKB">
        <authorList>
            <consortium name="RefSeq"/>
        </authorList>
    </citation>
    <scope>NUCLEOTIDE SEQUENCE [LARGE SCALE GENOMIC DNA]</scope>
</reference>
<evidence type="ECO:0000313" key="2">
    <source>
        <dbReference type="RefSeq" id="XP_065643353.1"/>
    </source>
</evidence>
<evidence type="ECO:0000313" key="1">
    <source>
        <dbReference type="Proteomes" id="UP001652625"/>
    </source>
</evidence>
<dbReference type="Proteomes" id="UP001652625">
    <property type="component" value="Chromosome 01"/>
</dbReference>
<dbReference type="GeneID" id="136075050"/>